<dbReference type="EMBL" id="FOSK01000002">
    <property type="protein sequence ID" value="SFK10638.1"/>
    <property type="molecule type" value="Genomic_DNA"/>
</dbReference>
<accession>A0A1I3WSW7</accession>
<sequence length="71" mass="7939">MTAEASVIYESTIKGERTGNHKGRTLPVLGLYRKISRLFGRMRAHVRAIAAYSQRIFGMSGAFDFCNMRAA</sequence>
<proteinExistence type="predicted"/>
<gene>
    <name evidence="1" type="ORF">SAMN04488518_102169</name>
</gene>
<name>A0A1I3WSW7_9HYPH</name>
<evidence type="ECO:0008006" key="3">
    <source>
        <dbReference type="Google" id="ProtNLM"/>
    </source>
</evidence>
<keyword evidence="2" id="KW-1185">Reference proteome</keyword>
<dbReference type="Proteomes" id="UP000199598">
    <property type="component" value="Unassembled WGS sequence"/>
</dbReference>
<evidence type="ECO:0000313" key="2">
    <source>
        <dbReference type="Proteomes" id="UP000199598"/>
    </source>
</evidence>
<protein>
    <recommendedName>
        <fullName evidence="3">Transposase DDE domain-containing protein</fullName>
    </recommendedName>
</protein>
<comment type="caution">
    <text evidence="1">The sequence shown here is derived from an EMBL/GenBank/DDBJ whole genome shotgun (WGS) entry which is preliminary data.</text>
</comment>
<reference evidence="1 2" key="1">
    <citation type="submission" date="2016-10" db="EMBL/GenBank/DDBJ databases">
        <authorList>
            <person name="Varghese N."/>
            <person name="Submissions S."/>
        </authorList>
    </citation>
    <scope>NUCLEOTIDE SEQUENCE [LARGE SCALE GENOMIC DNA]</scope>
    <source>
        <strain evidence="1 2">DSM 16392</strain>
    </source>
</reference>
<organism evidence="1 2">
    <name type="scientific">Pseudovibrio ascidiaceicola</name>
    <dbReference type="NCBI Taxonomy" id="285279"/>
    <lineage>
        <taxon>Bacteria</taxon>
        <taxon>Pseudomonadati</taxon>
        <taxon>Pseudomonadota</taxon>
        <taxon>Alphaproteobacteria</taxon>
        <taxon>Hyphomicrobiales</taxon>
        <taxon>Stappiaceae</taxon>
        <taxon>Pseudovibrio</taxon>
    </lineage>
</organism>
<evidence type="ECO:0000313" key="1">
    <source>
        <dbReference type="EMBL" id="SFK10638.1"/>
    </source>
</evidence>